<name>B0P685_9FIRM</name>
<keyword evidence="2" id="KW-1185">Reference proteome</keyword>
<dbReference type="EMBL" id="ABGD02000005">
    <property type="protein sequence ID" value="EDS12710.1"/>
    <property type="molecule type" value="Genomic_DNA"/>
</dbReference>
<gene>
    <name evidence="1" type="ORF">ANACOL_00257</name>
</gene>
<accession>B0P685</accession>
<comment type="caution">
    <text evidence="1">The sequence shown here is derived from an EMBL/GenBank/DDBJ whole genome shotgun (WGS) entry which is preliminary data.</text>
</comment>
<dbReference type="HOGENOM" id="CLU_3303771_0_0_9"/>
<protein>
    <submittedName>
        <fullName evidence="1">Uncharacterized protein</fullName>
    </submittedName>
</protein>
<dbReference type="Proteomes" id="UP000003803">
    <property type="component" value="Unassembled WGS sequence"/>
</dbReference>
<evidence type="ECO:0000313" key="2">
    <source>
        <dbReference type="Proteomes" id="UP000003803"/>
    </source>
</evidence>
<sequence>MRDFLTQKDGKRPAQAVRQEMLNGFCGQNKEILICVYVN</sequence>
<evidence type="ECO:0000313" key="1">
    <source>
        <dbReference type="EMBL" id="EDS12710.1"/>
    </source>
</evidence>
<reference evidence="1" key="2">
    <citation type="submission" date="2013-09" db="EMBL/GenBank/DDBJ databases">
        <title>Draft genome sequence of Anaerotruncus colihominis(DSM 17241).</title>
        <authorList>
            <person name="Sudarsanam P."/>
            <person name="Ley R."/>
            <person name="Guruge J."/>
            <person name="Turnbaugh P.J."/>
            <person name="Mahowald M."/>
            <person name="Liep D."/>
            <person name="Gordon J."/>
        </authorList>
    </citation>
    <scope>NUCLEOTIDE SEQUENCE</scope>
    <source>
        <strain evidence="1">DSM 17241</strain>
    </source>
</reference>
<proteinExistence type="predicted"/>
<dbReference type="AlphaFoldDB" id="B0P685"/>
<organism evidence="1 2">
    <name type="scientific">Anaerotruncus colihominis DSM 17241</name>
    <dbReference type="NCBI Taxonomy" id="445972"/>
    <lineage>
        <taxon>Bacteria</taxon>
        <taxon>Bacillati</taxon>
        <taxon>Bacillota</taxon>
        <taxon>Clostridia</taxon>
        <taxon>Eubacteriales</taxon>
        <taxon>Oscillospiraceae</taxon>
        <taxon>Anaerotruncus</taxon>
    </lineage>
</organism>
<reference evidence="1" key="1">
    <citation type="submission" date="2007-11" db="EMBL/GenBank/DDBJ databases">
        <authorList>
            <person name="Fulton L."/>
            <person name="Clifton S."/>
            <person name="Fulton B."/>
            <person name="Xu J."/>
            <person name="Minx P."/>
            <person name="Pepin K.H."/>
            <person name="Johnson M."/>
            <person name="Thiruvilangam P."/>
            <person name="Bhonagiri V."/>
            <person name="Nash W.E."/>
            <person name="Mardis E.R."/>
            <person name="Wilson R.K."/>
        </authorList>
    </citation>
    <scope>NUCLEOTIDE SEQUENCE [LARGE SCALE GENOMIC DNA]</scope>
    <source>
        <strain evidence="1">DSM 17241</strain>
    </source>
</reference>